<dbReference type="EMBL" id="CAKLBY020000226">
    <property type="protein sequence ID" value="CAK7937184.1"/>
    <property type="molecule type" value="Genomic_DNA"/>
</dbReference>
<organism evidence="3 4">
    <name type="scientific">Peronospora matthiolae</name>
    <dbReference type="NCBI Taxonomy" id="2874970"/>
    <lineage>
        <taxon>Eukaryota</taxon>
        <taxon>Sar</taxon>
        <taxon>Stramenopiles</taxon>
        <taxon>Oomycota</taxon>
        <taxon>Peronosporomycetes</taxon>
        <taxon>Peronosporales</taxon>
        <taxon>Peronosporaceae</taxon>
        <taxon>Peronospora</taxon>
    </lineage>
</organism>
<evidence type="ECO:0000256" key="1">
    <source>
        <dbReference type="SAM" id="MobiDB-lite"/>
    </source>
</evidence>
<gene>
    <name evidence="2" type="ORF">PM001_LOCUS22331</name>
    <name evidence="3" type="ORF">PM001_LOCUS22334</name>
</gene>
<evidence type="ECO:0000313" key="3">
    <source>
        <dbReference type="EMBL" id="CAK7937184.1"/>
    </source>
</evidence>
<evidence type="ECO:0000313" key="4">
    <source>
        <dbReference type="Proteomes" id="UP001162060"/>
    </source>
</evidence>
<dbReference type="AlphaFoldDB" id="A0AAV1UVL7"/>
<accession>A0AAV1UVL7</accession>
<reference evidence="3" key="1">
    <citation type="submission" date="2024-01" db="EMBL/GenBank/DDBJ databases">
        <authorList>
            <person name="Webb A."/>
        </authorList>
    </citation>
    <scope>NUCLEOTIDE SEQUENCE</scope>
    <source>
        <strain evidence="3">Pm1</strain>
    </source>
</reference>
<evidence type="ECO:0008006" key="5">
    <source>
        <dbReference type="Google" id="ProtNLM"/>
    </source>
</evidence>
<proteinExistence type="predicted"/>
<evidence type="ECO:0000313" key="2">
    <source>
        <dbReference type="EMBL" id="CAK7937181.1"/>
    </source>
</evidence>
<name>A0AAV1UVL7_9STRA</name>
<sequence>MVPRIIPEATSDLKDFHGSDQDEDRARSWVTTVKIAFKSDQAPDDEKCFVFGGLLTEKAQNWYRQLGH</sequence>
<comment type="caution">
    <text evidence="3">The sequence shown here is derived from an EMBL/GenBank/DDBJ whole genome shotgun (WGS) entry which is preliminary data.</text>
</comment>
<feature type="region of interest" description="Disordered" evidence="1">
    <location>
        <begin position="1"/>
        <end position="20"/>
    </location>
</feature>
<feature type="compositionally biased region" description="Basic and acidic residues" evidence="1">
    <location>
        <begin position="11"/>
        <end position="20"/>
    </location>
</feature>
<dbReference type="Proteomes" id="UP001162060">
    <property type="component" value="Unassembled WGS sequence"/>
</dbReference>
<protein>
    <recommendedName>
        <fullName evidence="5">Retrotransposon gag domain-containing protein</fullName>
    </recommendedName>
</protein>
<dbReference type="EMBL" id="CAKLBY020000226">
    <property type="protein sequence ID" value="CAK7937181.1"/>
    <property type="molecule type" value="Genomic_DNA"/>
</dbReference>